<evidence type="ECO:0000313" key="2">
    <source>
        <dbReference type="Proteomes" id="UP000265618"/>
    </source>
</evidence>
<dbReference type="EMBL" id="BDIP01007915">
    <property type="protein sequence ID" value="GCA64626.1"/>
    <property type="molecule type" value="Genomic_DNA"/>
</dbReference>
<accession>A0A391NXC1</accession>
<proteinExistence type="predicted"/>
<dbReference type="AlphaFoldDB" id="A0A391NXC1"/>
<comment type="caution">
    <text evidence="1">The sequence shown here is derived from an EMBL/GenBank/DDBJ whole genome shotgun (WGS) entry which is preliminary data.</text>
</comment>
<organism evidence="1 2">
    <name type="scientific">Kipferlia bialata</name>
    <dbReference type="NCBI Taxonomy" id="797122"/>
    <lineage>
        <taxon>Eukaryota</taxon>
        <taxon>Metamonada</taxon>
        <taxon>Carpediemonas-like organisms</taxon>
        <taxon>Kipferlia</taxon>
    </lineage>
</organism>
<protein>
    <submittedName>
        <fullName evidence="1">Uncharacterized protein</fullName>
    </submittedName>
</protein>
<reference evidence="1 2" key="1">
    <citation type="journal article" date="2018" name="PLoS ONE">
        <title>The draft genome of Kipferlia bialata reveals reductive genome evolution in fornicate parasites.</title>
        <authorList>
            <person name="Tanifuji G."/>
            <person name="Takabayashi S."/>
            <person name="Kume K."/>
            <person name="Takagi M."/>
            <person name="Nakayama T."/>
            <person name="Kamikawa R."/>
            <person name="Inagaki Y."/>
            <person name="Hashimoto T."/>
        </authorList>
    </citation>
    <scope>NUCLEOTIDE SEQUENCE [LARGE SCALE GENOMIC DNA]</scope>
    <source>
        <strain evidence="1">NY0173</strain>
    </source>
</reference>
<gene>
    <name evidence="1" type="ORF">KIPB_014855</name>
</gene>
<name>A0A391NXC1_9EUKA</name>
<sequence>METGTCGVPSYVLADVVGIADRLWVGGDVSAVSSSHSLLHWRDSLSLGVCLDAVKGDSELMGMWKHGEALLEPALLGALCTLGAKVGIVGREIVEDICPCTLNQPLLRLEWFVGWESE</sequence>
<dbReference type="Proteomes" id="UP000265618">
    <property type="component" value="Unassembled WGS sequence"/>
</dbReference>
<evidence type="ECO:0000313" key="1">
    <source>
        <dbReference type="EMBL" id="GCA64626.1"/>
    </source>
</evidence>
<keyword evidence="2" id="KW-1185">Reference proteome</keyword>